<keyword evidence="1" id="KW-0812">Transmembrane</keyword>
<keyword evidence="1" id="KW-0472">Membrane</keyword>
<reference evidence="2 3" key="1">
    <citation type="submission" date="2020-07" db="EMBL/GenBank/DDBJ databases">
        <title>Genomic Encyclopedia of Type Strains, Phase IV (KMG-IV): sequencing the most valuable type-strain genomes for metagenomic binning, comparative biology and taxonomic classification.</title>
        <authorList>
            <person name="Goeker M."/>
        </authorList>
    </citation>
    <scope>NUCLEOTIDE SEQUENCE [LARGE SCALE GENOMIC DNA]</scope>
    <source>
        <strain evidence="2 3">DSM 29043</strain>
    </source>
</reference>
<evidence type="ECO:0000256" key="1">
    <source>
        <dbReference type="SAM" id="Phobius"/>
    </source>
</evidence>
<organism evidence="2 3">
    <name type="scientific">Novosphingobium marinum</name>
    <dbReference type="NCBI Taxonomy" id="1514948"/>
    <lineage>
        <taxon>Bacteria</taxon>
        <taxon>Pseudomonadati</taxon>
        <taxon>Pseudomonadota</taxon>
        <taxon>Alphaproteobacteria</taxon>
        <taxon>Sphingomonadales</taxon>
        <taxon>Sphingomonadaceae</taxon>
        <taxon>Novosphingobium</taxon>
    </lineage>
</organism>
<proteinExistence type="predicted"/>
<gene>
    <name evidence="2" type="ORF">FHS75_001432</name>
</gene>
<comment type="caution">
    <text evidence="2">The sequence shown here is derived from an EMBL/GenBank/DDBJ whole genome shotgun (WGS) entry which is preliminary data.</text>
</comment>
<dbReference type="AlphaFoldDB" id="A0A7Y9XXV9"/>
<name>A0A7Y9XXV9_9SPHN</name>
<accession>A0A7Y9XXV9</accession>
<keyword evidence="3" id="KW-1185">Reference proteome</keyword>
<dbReference type="Proteomes" id="UP000522081">
    <property type="component" value="Unassembled WGS sequence"/>
</dbReference>
<sequence length="338" mass="38138">MSDRFSFWKTLWRQRGVALLTYSFGGLGVYDAASSQFELPKLGGFVPWVSNNMSGMLLPWWGWLLILQGVAYYALFEYVRTRTDHSPVTTETESDLNEIDRALSDCRGEDGNYDYQIVRSKIDRLTDPKREFFEAFDEALQKDREAASVISAAPSPFSYNRQEGEKELVAGSGDDLGYEYPKAILKPEIPKARGDKGAISGQPAHEMSIILKVCTDHHDAVHDCSVFLDWMAINGRVQSVGEVMRAGKNGSFITLPQKGYRFTFLSRNISDNVTPEPFLLRLQNRRMPLAEHTTYLLGLELRSKYIWPTLATIELHTGKGLDAEAKVIEVKLPEEANV</sequence>
<protein>
    <submittedName>
        <fullName evidence="2">Uncharacterized protein</fullName>
    </submittedName>
</protein>
<keyword evidence="1" id="KW-1133">Transmembrane helix</keyword>
<dbReference type="EMBL" id="JACBZF010000002">
    <property type="protein sequence ID" value="NYH95113.1"/>
    <property type="molecule type" value="Genomic_DNA"/>
</dbReference>
<feature type="transmembrane region" description="Helical" evidence="1">
    <location>
        <begin position="58"/>
        <end position="76"/>
    </location>
</feature>
<dbReference type="RefSeq" id="WP_179406991.1">
    <property type="nucleotide sequence ID" value="NZ_BMGF01000002.1"/>
</dbReference>
<evidence type="ECO:0000313" key="3">
    <source>
        <dbReference type="Proteomes" id="UP000522081"/>
    </source>
</evidence>
<evidence type="ECO:0000313" key="2">
    <source>
        <dbReference type="EMBL" id="NYH95113.1"/>
    </source>
</evidence>